<dbReference type="Pfam" id="PF26557">
    <property type="entry name" value="Cullin_AB"/>
    <property type="match status" value="1"/>
</dbReference>
<dbReference type="FunFam" id="3.30.230.130:FF:000004">
    <property type="entry name" value="Cullin 5"/>
    <property type="match status" value="1"/>
</dbReference>
<dbReference type="SMART" id="SM00182">
    <property type="entry name" value="CULLIN"/>
    <property type="match status" value="1"/>
</dbReference>
<dbReference type="InterPro" id="IPR036388">
    <property type="entry name" value="WH-like_DNA-bd_sf"/>
</dbReference>
<sequence length="593" mass="69824">MISVSLCTDAADRLVIYRRHFEKAYMDSTEEFYRTRAAKFLHENGVIMYMRYAEQKLSEEEQRGIRYLEIGPHSNSLQMLMDRCVSVLVTAFQEQILAECPSLIKGNEIDKLRLMYRLLNRTPDGLDPILTDLEIHIKNQGLADMDPERYVEQLLGMFRRFSALVHEAFLDDPRFLTARDKAFQEIVNDTSVFKIELPPAQQRSHSSKILPESKCPELLANYCDLLLRKTQISRKLTSDEIDAKLADVILVLKYVQNKDVFMRFHKAHMARRLILDVSTDQEKEESMVNRLREAGMPADYINKLYRMLQDTEINKDLNKSFKSMYSFSNNNRNSISDMVNIKILNAGAWARTIERLPVTLPRELEDFIPEVEEFYRSQHSGRRLQWLHHWSNGVISFNNRRGHFELEVTTFQMAVLFCWNDRPNDQISFENLHLATELPNVELRKTLWALANAPKLKHQIILCDCSSRNPKDFTDSTLFWPNQDFVLIKSGKIQTRGRVNLIGRLQLSLEQVKEHEHNEIIQLRILRVQEAIVKIMKMRKRLSNAQLQTELVEMLKHMFLPSRKLIKEQIEWLFEQRYLTRDSKDFNTFIYLS</sequence>
<evidence type="ECO:0000313" key="12">
    <source>
        <dbReference type="WBParaSite" id="SBAD_0000694401-mRNA-1"/>
    </source>
</evidence>
<dbReference type="Gene3D" id="1.10.10.10">
    <property type="entry name" value="Winged helix-like DNA-binding domain superfamily/Winged helix DNA-binding domain"/>
    <property type="match status" value="1"/>
</dbReference>
<dbReference type="SUPFAM" id="SSF46785">
    <property type="entry name" value="Winged helix' DNA-binding domain"/>
    <property type="match status" value="1"/>
</dbReference>
<dbReference type="OrthoDB" id="27073at2759"/>
<evidence type="ECO:0000256" key="3">
    <source>
        <dbReference type="ARBA" id="ARBA00022499"/>
    </source>
</evidence>
<gene>
    <name evidence="10" type="ORF">SBAD_LOCUS6683</name>
</gene>
<dbReference type="InterPro" id="IPR036390">
    <property type="entry name" value="WH_DNA-bd_sf"/>
</dbReference>
<dbReference type="InterPro" id="IPR059120">
    <property type="entry name" value="Cullin-like_AB"/>
</dbReference>
<keyword evidence="3" id="KW-1017">Isopeptide bond</keyword>
<dbReference type="InterPro" id="IPR016159">
    <property type="entry name" value="Cullin_repeat-like_dom_sf"/>
</dbReference>
<evidence type="ECO:0000256" key="5">
    <source>
        <dbReference type="ARBA" id="ARBA00022843"/>
    </source>
</evidence>
<keyword evidence="11" id="KW-1185">Reference proteome</keyword>
<evidence type="ECO:0000256" key="2">
    <source>
        <dbReference type="ARBA" id="ARBA00006019"/>
    </source>
</evidence>
<dbReference type="GO" id="GO:0031625">
    <property type="term" value="F:ubiquitin protein ligase binding"/>
    <property type="evidence" value="ECO:0007669"/>
    <property type="project" value="InterPro"/>
</dbReference>
<dbReference type="SUPFAM" id="SSF74788">
    <property type="entry name" value="Cullin repeat-like"/>
    <property type="match status" value="1"/>
</dbReference>
<comment type="pathway">
    <text evidence="1">Protein modification; protein ubiquitination.</text>
</comment>
<dbReference type="InterPro" id="IPR001373">
    <property type="entry name" value="Cullin_N"/>
</dbReference>
<dbReference type="InterPro" id="IPR045093">
    <property type="entry name" value="Cullin"/>
</dbReference>
<dbReference type="Pfam" id="PF10557">
    <property type="entry name" value="Cullin_Nedd8"/>
    <property type="match status" value="1"/>
</dbReference>
<dbReference type="Gene3D" id="3.30.230.130">
    <property type="entry name" value="Cullin, Chain C, Domain 2"/>
    <property type="match status" value="1"/>
</dbReference>
<evidence type="ECO:0000313" key="11">
    <source>
        <dbReference type="Proteomes" id="UP000270296"/>
    </source>
</evidence>
<protein>
    <recommendedName>
        <fullName evidence="6">Cullin-5</fullName>
    </recommendedName>
</protein>
<dbReference type="WBParaSite" id="SBAD_0000694401-mRNA-1">
    <property type="protein sequence ID" value="SBAD_0000694401-mRNA-1"/>
    <property type="gene ID" value="SBAD_0000694401"/>
</dbReference>
<dbReference type="InterPro" id="IPR036317">
    <property type="entry name" value="Cullin_homology_sf"/>
</dbReference>
<evidence type="ECO:0000259" key="9">
    <source>
        <dbReference type="PROSITE" id="PS50069"/>
    </source>
</evidence>
<feature type="domain" description="Cullin family profile" evidence="9">
    <location>
        <begin position="214"/>
        <end position="451"/>
    </location>
</feature>
<name>A0A183IST6_9BILA</name>
<proteinExistence type="inferred from homology"/>
<dbReference type="PANTHER" id="PTHR11932">
    <property type="entry name" value="CULLIN"/>
    <property type="match status" value="1"/>
</dbReference>
<dbReference type="InterPro" id="IPR019559">
    <property type="entry name" value="Cullin_neddylation_domain"/>
</dbReference>
<dbReference type="Gene3D" id="1.20.1310.10">
    <property type="entry name" value="Cullin Repeats"/>
    <property type="match status" value="3"/>
</dbReference>
<evidence type="ECO:0000256" key="1">
    <source>
        <dbReference type="ARBA" id="ARBA00004906"/>
    </source>
</evidence>
<keyword evidence="4" id="KW-0833">Ubl conjugation pathway</keyword>
<dbReference type="Pfam" id="PF00888">
    <property type="entry name" value="Cullin"/>
    <property type="match status" value="1"/>
</dbReference>
<dbReference type="EMBL" id="UZAM01009950">
    <property type="protein sequence ID" value="VDP10568.1"/>
    <property type="molecule type" value="Genomic_DNA"/>
</dbReference>
<dbReference type="FunFam" id="1.20.1310.10:FF:000014">
    <property type="entry name" value="Cullin 5"/>
    <property type="match status" value="1"/>
</dbReference>
<dbReference type="PROSITE" id="PS50069">
    <property type="entry name" value="CULLIN_2"/>
    <property type="match status" value="1"/>
</dbReference>
<dbReference type="GO" id="GO:0006511">
    <property type="term" value="P:ubiquitin-dependent protein catabolic process"/>
    <property type="evidence" value="ECO:0007669"/>
    <property type="project" value="InterPro"/>
</dbReference>
<evidence type="ECO:0000256" key="7">
    <source>
        <dbReference type="PROSITE-ProRule" id="PRU00330"/>
    </source>
</evidence>
<accession>A0A183IST6</accession>
<keyword evidence="5" id="KW-0832">Ubl conjugation</keyword>
<reference evidence="10 11" key="2">
    <citation type="submission" date="2018-11" db="EMBL/GenBank/DDBJ databases">
        <authorList>
            <consortium name="Pathogen Informatics"/>
        </authorList>
    </citation>
    <scope>NUCLEOTIDE SEQUENCE [LARGE SCALE GENOMIC DNA]</scope>
</reference>
<organism evidence="12">
    <name type="scientific">Soboliphyme baturini</name>
    <dbReference type="NCBI Taxonomy" id="241478"/>
    <lineage>
        <taxon>Eukaryota</taxon>
        <taxon>Metazoa</taxon>
        <taxon>Ecdysozoa</taxon>
        <taxon>Nematoda</taxon>
        <taxon>Enoplea</taxon>
        <taxon>Dorylaimia</taxon>
        <taxon>Dioctophymatida</taxon>
        <taxon>Dioctophymatoidea</taxon>
        <taxon>Soboliphymatidae</taxon>
        <taxon>Soboliphyme</taxon>
    </lineage>
</organism>
<dbReference type="Proteomes" id="UP000270296">
    <property type="component" value="Unassembled WGS sequence"/>
</dbReference>
<dbReference type="FunFam" id="1.20.1310.10:FF:000009">
    <property type="entry name" value="Cullin 5"/>
    <property type="match status" value="1"/>
</dbReference>
<evidence type="ECO:0000256" key="4">
    <source>
        <dbReference type="ARBA" id="ARBA00022786"/>
    </source>
</evidence>
<dbReference type="SUPFAM" id="SSF75632">
    <property type="entry name" value="Cullin homology domain"/>
    <property type="match status" value="1"/>
</dbReference>
<evidence type="ECO:0000313" key="10">
    <source>
        <dbReference type="EMBL" id="VDP10568.1"/>
    </source>
</evidence>
<evidence type="ECO:0000256" key="8">
    <source>
        <dbReference type="RuleBase" id="RU003829"/>
    </source>
</evidence>
<reference evidence="12" key="1">
    <citation type="submission" date="2016-06" db="UniProtKB">
        <authorList>
            <consortium name="WormBaseParasite"/>
        </authorList>
    </citation>
    <scope>IDENTIFICATION</scope>
</reference>
<dbReference type="SMART" id="SM00884">
    <property type="entry name" value="Cullin_Nedd8"/>
    <property type="match status" value="1"/>
</dbReference>
<dbReference type="AlphaFoldDB" id="A0A183IST6"/>
<dbReference type="InterPro" id="IPR016158">
    <property type="entry name" value="Cullin_homology"/>
</dbReference>
<evidence type="ECO:0000256" key="6">
    <source>
        <dbReference type="ARBA" id="ARBA00040451"/>
    </source>
</evidence>
<comment type="similarity">
    <text evidence="2 7 8">Belongs to the cullin family.</text>
</comment>